<evidence type="ECO:0000256" key="13">
    <source>
        <dbReference type="SAM" id="SignalP"/>
    </source>
</evidence>
<evidence type="ECO:0000256" key="5">
    <source>
        <dbReference type="ARBA" id="ARBA00022741"/>
    </source>
</evidence>
<dbReference type="FunFam" id="2.60.40.10:FF:000791">
    <property type="entry name" value="Two-component system sensor histidine kinase/response regulator"/>
    <property type="match status" value="1"/>
</dbReference>
<feature type="signal peptide" evidence="13">
    <location>
        <begin position="1"/>
        <end position="23"/>
    </location>
</feature>
<keyword evidence="6 17" id="KW-0418">Kinase</keyword>
<evidence type="ECO:0000256" key="7">
    <source>
        <dbReference type="ARBA" id="ARBA00022840"/>
    </source>
</evidence>
<dbReference type="InterPro" id="IPR009057">
    <property type="entry name" value="Homeodomain-like_sf"/>
</dbReference>
<dbReference type="PANTHER" id="PTHR43547">
    <property type="entry name" value="TWO-COMPONENT HISTIDINE KINASE"/>
    <property type="match status" value="1"/>
</dbReference>
<keyword evidence="10" id="KW-0804">Transcription</keyword>
<dbReference type="Gene3D" id="2.60.40.10">
    <property type="entry name" value="Immunoglobulins"/>
    <property type="match status" value="1"/>
</dbReference>
<evidence type="ECO:0000313" key="17">
    <source>
        <dbReference type="EMBL" id="GGH72542.1"/>
    </source>
</evidence>
<keyword evidence="5" id="KW-0547">Nucleotide-binding</keyword>
<keyword evidence="4" id="KW-0808">Transferase</keyword>
<dbReference type="Pfam" id="PF07495">
    <property type="entry name" value="Y_Y_Y"/>
    <property type="match status" value="1"/>
</dbReference>
<evidence type="ECO:0000256" key="11">
    <source>
        <dbReference type="PROSITE-ProRule" id="PRU00169"/>
    </source>
</evidence>
<dbReference type="EMBL" id="BMIB01000003">
    <property type="protein sequence ID" value="GGH72542.1"/>
    <property type="molecule type" value="Genomic_DNA"/>
</dbReference>
<dbReference type="SUPFAM" id="SSF63829">
    <property type="entry name" value="Calcium-dependent phosphotriesterase"/>
    <property type="match status" value="4"/>
</dbReference>
<reference evidence="17" key="1">
    <citation type="journal article" date="2014" name="Int. J. Syst. Evol. Microbiol.">
        <title>Complete genome sequence of Corynebacterium casei LMG S-19264T (=DSM 44701T), isolated from a smear-ripened cheese.</title>
        <authorList>
            <consortium name="US DOE Joint Genome Institute (JGI-PGF)"/>
            <person name="Walter F."/>
            <person name="Albersmeier A."/>
            <person name="Kalinowski J."/>
            <person name="Ruckert C."/>
        </authorList>
    </citation>
    <scope>NUCLEOTIDE SEQUENCE</scope>
    <source>
        <strain evidence="17">CGMCC 1.15290</strain>
    </source>
</reference>
<dbReference type="EC" id="2.7.13.3" evidence="2"/>
<keyword evidence="8" id="KW-0902">Two-component regulatory system</keyword>
<keyword evidence="7" id="KW-0067">ATP-binding</keyword>
<dbReference type="InterPro" id="IPR036097">
    <property type="entry name" value="HisK_dim/P_sf"/>
</dbReference>
<name>A0A917MYW2_9BACT</name>
<dbReference type="PANTHER" id="PTHR43547:SF2">
    <property type="entry name" value="HYBRID SIGNAL TRANSDUCTION HISTIDINE KINASE C"/>
    <property type="match status" value="1"/>
</dbReference>
<dbReference type="InterPro" id="IPR015943">
    <property type="entry name" value="WD40/YVTN_repeat-like_dom_sf"/>
</dbReference>
<evidence type="ECO:0000259" key="16">
    <source>
        <dbReference type="PROSITE" id="PS50110"/>
    </source>
</evidence>
<dbReference type="Pfam" id="PF02518">
    <property type="entry name" value="HATPase_c"/>
    <property type="match status" value="1"/>
</dbReference>
<dbReference type="GO" id="GO:0000155">
    <property type="term" value="F:phosphorelay sensor kinase activity"/>
    <property type="evidence" value="ECO:0007669"/>
    <property type="project" value="InterPro"/>
</dbReference>
<dbReference type="Pfam" id="PF12833">
    <property type="entry name" value="HTH_18"/>
    <property type="match status" value="1"/>
</dbReference>
<keyword evidence="13" id="KW-0732">Signal</keyword>
<dbReference type="InterPro" id="IPR013783">
    <property type="entry name" value="Ig-like_fold"/>
</dbReference>
<dbReference type="Pfam" id="PF00072">
    <property type="entry name" value="Response_reg"/>
    <property type="match status" value="1"/>
</dbReference>
<dbReference type="RefSeq" id="WP_188954232.1">
    <property type="nucleotide sequence ID" value="NZ_BMIB01000003.1"/>
</dbReference>
<dbReference type="CDD" id="cd00082">
    <property type="entry name" value="HisKA"/>
    <property type="match status" value="1"/>
</dbReference>
<dbReference type="Proteomes" id="UP000627292">
    <property type="component" value="Unassembled WGS sequence"/>
</dbReference>
<organism evidence="17 18">
    <name type="scientific">Filimonas zeae</name>
    <dbReference type="NCBI Taxonomy" id="1737353"/>
    <lineage>
        <taxon>Bacteria</taxon>
        <taxon>Pseudomonadati</taxon>
        <taxon>Bacteroidota</taxon>
        <taxon>Chitinophagia</taxon>
        <taxon>Chitinophagales</taxon>
        <taxon>Chitinophagaceae</taxon>
        <taxon>Filimonas</taxon>
    </lineage>
</organism>
<feature type="modified residue" description="4-aspartylphosphate" evidence="11">
    <location>
        <position position="1177"/>
    </location>
</feature>
<dbReference type="PROSITE" id="PS50110">
    <property type="entry name" value="RESPONSE_REGULATORY"/>
    <property type="match status" value="1"/>
</dbReference>
<dbReference type="InterPro" id="IPR003594">
    <property type="entry name" value="HATPase_dom"/>
</dbReference>
<dbReference type="InterPro" id="IPR011006">
    <property type="entry name" value="CheY-like_superfamily"/>
</dbReference>
<feature type="domain" description="HTH araC/xylS-type" evidence="14">
    <location>
        <begin position="1276"/>
        <end position="1375"/>
    </location>
</feature>
<dbReference type="InterPro" id="IPR004358">
    <property type="entry name" value="Sig_transdc_His_kin-like_C"/>
</dbReference>
<dbReference type="CDD" id="cd00146">
    <property type="entry name" value="PKD"/>
    <property type="match status" value="1"/>
</dbReference>
<dbReference type="GO" id="GO:0005524">
    <property type="term" value="F:ATP binding"/>
    <property type="evidence" value="ECO:0007669"/>
    <property type="project" value="UniProtKB-KW"/>
</dbReference>
<sequence length="1384" mass="154506">MRVYLIRFLLCLLVITTTTRAKAQENPINFTSLTAQNGLSYNTVNAILKDRYGWMWFATDDGLNRFDGTRFTVYRHKAGDTTSLPDNNITCLFEDRAGNLWVGSGRGSVSMYNRKKDVFVSVKSFRGADAALDNCIKSLCDDYTGKIWVANFSGLHLMDPAARTVTTLPLVTLEGTTPAEKLVVSVLEDQQKRMWIGTNHGLYLYHRQQNRFQRFAHNANRPGSLISDKIHCMAQDNNGRLWVGTDAGAGMLVPQRDSFINYRQHIPGAPDCNIVYTMGADPNGDIWMGTENGLTILQSATGHMRRLVPDVRNVYSLSNKAIRAVYIDRQGIYWLGCYLGGISKYDKNLNLFQLRRSNVFDAQGLSAPLVTSFEAAPDGDVFVGTDGGGLNLYHRKTGLFTHINGGSTGLSDKLPILTMEKEAGGALWLGTFSKGLFRYNPATGSSEHFSKGNGKNALSCDDIFSLRADSRGWLWIGTNGGGADVYDTRTRTMVYRYTSKPKGTAERFLPLNGYIRGIEEDWQGHIWMGSCGTGLVKLNPATGKCDLYNSSNSDLPSADVRCMLYDSKGSLWVGTGNGLSRFDTVTRRFITWNEKQGMANTVVHDIIEAENNLLWVSTNNGISSFNTVTGRFTNYMHYNGVQNNNFVMRSGIRLADGEIFFGGLDGFNSFYPGNLRQNHNVPSVVLTDLHVANQTITPSDKGPIQEHISTTSHIRLRYGQNFSLGFAALDYTSPEQNRYAYRLEGFDKDWIDAGAGQTAFYTNIDPGDYVFHVKACNNDGVWNATGATVRIHIAPPFWRTGYAWLLYAALIAGILLYSRYRTLNKMHRKFAAEQEKLLARQQLEQERKEAEVARELDQLKIKFLTNLSHEFRTPISLIMGPVDNLLGKKQDEAAAGQLGMIKRNARRLLNLVNQLLDFRRLEEQELTLHALPGEIIGFVREVFDSFTDMATRKKIRYQLHCDVPALFVAFDHNKLERILFNLLSNAFKFTQAAGTIQLSVQATEQATDTGTTTWLTLQVTDTGIGIAEEKQERIFERYFQSNTATAILSQGSGIGLSITKEFVQMHGGTIAVNSTPGAGTTFTIQLPFAVTQPLFAATPEQPALPEAEALPAEPATATEQPHEAGEKVTLLLVEDNDDFRFYLKDNLRSSYHVIEAANGKEGWQKALAQHPQLIVSDINMPVMDGLQLSRKIRGDKRTTHIPVILLTALPGEENELKGLETGASDYLTKPFNVELLHARIHNQLQMSRRLKDTFTKQIKVTGPEVEISSDDAGFLQRVQLYIEENLNDTALSVEALSKHLGLSRSTLYSKMMELTGNSPVEYIRNVKLDKAAVLLEKSDMNIAQIAYSTGFTTPNYFTRAFKARFKIQPSEYLQQKRKQAAHSA</sequence>
<dbReference type="SMART" id="SM00448">
    <property type="entry name" value="REC"/>
    <property type="match status" value="1"/>
</dbReference>
<dbReference type="InterPro" id="IPR005467">
    <property type="entry name" value="His_kinase_dom"/>
</dbReference>
<evidence type="ECO:0000259" key="14">
    <source>
        <dbReference type="PROSITE" id="PS01124"/>
    </source>
</evidence>
<dbReference type="Gene3D" id="3.30.565.10">
    <property type="entry name" value="Histidine kinase-like ATPase, C-terminal domain"/>
    <property type="match status" value="1"/>
</dbReference>
<comment type="catalytic activity">
    <reaction evidence="1">
        <text>ATP + protein L-histidine = ADP + protein N-phospho-L-histidine.</text>
        <dbReference type="EC" id="2.7.13.3"/>
    </reaction>
</comment>
<dbReference type="SMART" id="SM00387">
    <property type="entry name" value="HATPase_c"/>
    <property type="match status" value="1"/>
</dbReference>
<dbReference type="Pfam" id="PF00512">
    <property type="entry name" value="HisKA"/>
    <property type="match status" value="1"/>
</dbReference>
<evidence type="ECO:0000256" key="9">
    <source>
        <dbReference type="ARBA" id="ARBA00023015"/>
    </source>
</evidence>
<dbReference type="InterPro" id="IPR036890">
    <property type="entry name" value="HATPase_C_sf"/>
</dbReference>
<dbReference type="InterPro" id="IPR011123">
    <property type="entry name" value="Y_Y_Y"/>
</dbReference>
<evidence type="ECO:0000256" key="1">
    <source>
        <dbReference type="ARBA" id="ARBA00000085"/>
    </source>
</evidence>
<dbReference type="PROSITE" id="PS50109">
    <property type="entry name" value="HIS_KIN"/>
    <property type="match status" value="1"/>
</dbReference>
<evidence type="ECO:0000256" key="6">
    <source>
        <dbReference type="ARBA" id="ARBA00022777"/>
    </source>
</evidence>
<dbReference type="Gene3D" id="2.130.10.10">
    <property type="entry name" value="YVTN repeat-like/Quinoprotein amine dehydrogenase"/>
    <property type="match status" value="2"/>
</dbReference>
<dbReference type="InterPro" id="IPR018060">
    <property type="entry name" value="HTH_AraC"/>
</dbReference>
<keyword evidence="9" id="KW-0805">Transcription regulation</keyword>
<dbReference type="FunFam" id="1.10.287.130:FF:000045">
    <property type="entry name" value="Two-component system sensor histidine kinase/response regulator"/>
    <property type="match status" value="1"/>
</dbReference>
<dbReference type="SUPFAM" id="SSF52172">
    <property type="entry name" value="CheY-like"/>
    <property type="match status" value="1"/>
</dbReference>
<evidence type="ECO:0000256" key="2">
    <source>
        <dbReference type="ARBA" id="ARBA00012438"/>
    </source>
</evidence>
<dbReference type="GO" id="GO:0043565">
    <property type="term" value="F:sequence-specific DNA binding"/>
    <property type="evidence" value="ECO:0007669"/>
    <property type="project" value="InterPro"/>
</dbReference>
<keyword evidence="18" id="KW-1185">Reference proteome</keyword>
<evidence type="ECO:0000256" key="12">
    <source>
        <dbReference type="SAM" id="Coils"/>
    </source>
</evidence>
<dbReference type="CDD" id="cd16922">
    <property type="entry name" value="HATPase_EvgS-ArcB-TorS-like"/>
    <property type="match status" value="1"/>
</dbReference>
<proteinExistence type="predicted"/>
<dbReference type="PROSITE" id="PS01124">
    <property type="entry name" value="HTH_ARAC_FAMILY_2"/>
    <property type="match status" value="1"/>
</dbReference>
<comment type="caution">
    <text evidence="17">The sequence shown here is derived from an EMBL/GenBank/DDBJ whole genome shotgun (WGS) entry which is preliminary data.</text>
</comment>
<dbReference type="SMART" id="SM00342">
    <property type="entry name" value="HTH_ARAC"/>
    <property type="match status" value="1"/>
</dbReference>
<protein>
    <recommendedName>
        <fullName evidence="2">histidine kinase</fullName>
        <ecNumber evidence="2">2.7.13.3</ecNumber>
    </recommendedName>
</protein>
<keyword evidence="3 11" id="KW-0597">Phosphoprotein</keyword>
<dbReference type="SUPFAM" id="SSF46689">
    <property type="entry name" value="Homeodomain-like"/>
    <property type="match status" value="1"/>
</dbReference>
<evidence type="ECO:0000313" key="18">
    <source>
        <dbReference type="Proteomes" id="UP000627292"/>
    </source>
</evidence>
<evidence type="ECO:0000256" key="3">
    <source>
        <dbReference type="ARBA" id="ARBA00022553"/>
    </source>
</evidence>
<feature type="chain" id="PRO_5037355430" description="histidine kinase" evidence="13">
    <location>
        <begin position="24"/>
        <end position="1384"/>
    </location>
</feature>
<gene>
    <name evidence="17" type="ORF">GCM10011379_33080</name>
</gene>
<evidence type="ECO:0000256" key="4">
    <source>
        <dbReference type="ARBA" id="ARBA00022679"/>
    </source>
</evidence>
<evidence type="ECO:0000256" key="10">
    <source>
        <dbReference type="ARBA" id="ARBA00023163"/>
    </source>
</evidence>
<dbReference type="GO" id="GO:0003700">
    <property type="term" value="F:DNA-binding transcription factor activity"/>
    <property type="evidence" value="ECO:0007669"/>
    <property type="project" value="InterPro"/>
</dbReference>
<dbReference type="InterPro" id="IPR001789">
    <property type="entry name" value="Sig_transdc_resp-reg_receiver"/>
</dbReference>
<feature type="domain" description="Response regulatory" evidence="16">
    <location>
        <begin position="1129"/>
        <end position="1244"/>
    </location>
</feature>
<dbReference type="Gene3D" id="3.40.50.2300">
    <property type="match status" value="1"/>
</dbReference>
<dbReference type="FunFam" id="3.30.565.10:FF:000037">
    <property type="entry name" value="Hybrid sensor histidine kinase/response regulator"/>
    <property type="match status" value="1"/>
</dbReference>
<reference evidence="17" key="2">
    <citation type="submission" date="2020-09" db="EMBL/GenBank/DDBJ databases">
        <authorList>
            <person name="Sun Q."/>
            <person name="Zhou Y."/>
        </authorList>
    </citation>
    <scope>NUCLEOTIDE SEQUENCE</scope>
    <source>
        <strain evidence="17">CGMCC 1.15290</strain>
    </source>
</reference>
<feature type="domain" description="Histidine kinase" evidence="15">
    <location>
        <begin position="866"/>
        <end position="1090"/>
    </location>
</feature>
<evidence type="ECO:0000256" key="8">
    <source>
        <dbReference type="ARBA" id="ARBA00023012"/>
    </source>
</evidence>
<dbReference type="InterPro" id="IPR003661">
    <property type="entry name" value="HisK_dim/P_dom"/>
</dbReference>
<dbReference type="SUPFAM" id="SSF55874">
    <property type="entry name" value="ATPase domain of HSP90 chaperone/DNA topoisomerase II/histidine kinase"/>
    <property type="match status" value="1"/>
</dbReference>
<dbReference type="PRINTS" id="PR00344">
    <property type="entry name" value="BCTRLSENSOR"/>
</dbReference>
<dbReference type="Pfam" id="PF07494">
    <property type="entry name" value="Reg_prop"/>
    <property type="match status" value="5"/>
</dbReference>
<evidence type="ECO:0000259" key="15">
    <source>
        <dbReference type="PROSITE" id="PS50109"/>
    </source>
</evidence>
<keyword evidence="12" id="KW-0175">Coiled coil</keyword>
<feature type="coiled-coil region" evidence="12">
    <location>
        <begin position="829"/>
        <end position="860"/>
    </location>
</feature>
<dbReference type="InterPro" id="IPR011110">
    <property type="entry name" value="Reg_prop"/>
</dbReference>
<dbReference type="CDD" id="cd17574">
    <property type="entry name" value="REC_OmpR"/>
    <property type="match status" value="1"/>
</dbReference>
<dbReference type="Gene3D" id="1.10.287.130">
    <property type="match status" value="1"/>
</dbReference>
<dbReference type="SUPFAM" id="SSF47384">
    <property type="entry name" value="Homodimeric domain of signal transducing histidine kinase"/>
    <property type="match status" value="1"/>
</dbReference>
<accession>A0A917MYW2</accession>
<dbReference type="Gene3D" id="1.10.10.60">
    <property type="entry name" value="Homeodomain-like"/>
    <property type="match status" value="2"/>
</dbReference>
<dbReference type="SMART" id="SM00388">
    <property type="entry name" value="HisKA"/>
    <property type="match status" value="1"/>
</dbReference>